<evidence type="ECO:0000259" key="10">
    <source>
        <dbReference type="PROSITE" id="PS50263"/>
    </source>
</evidence>
<comment type="subcellular location">
    <subcellularLocation>
        <location evidence="1 9">Cell membrane</location>
        <topology evidence="1 9">Multi-pass membrane protein</topology>
    </subcellularLocation>
</comment>
<dbReference type="InterPro" id="IPR045378">
    <property type="entry name" value="LNT_N"/>
</dbReference>
<comment type="function">
    <text evidence="9">Catalyzes the phospholipid dependent N-acylation of the N-terminal cysteine of apolipoprotein, the last step in lipoprotein maturation.</text>
</comment>
<proteinExistence type="inferred from homology"/>
<feature type="transmembrane region" description="Helical" evidence="9">
    <location>
        <begin position="135"/>
        <end position="158"/>
    </location>
</feature>
<dbReference type="EMBL" id="CP158375">
    <property type="protein sequence ID" value="XDO95161.1"/>
    <property type="molecule type" value="Genomic_DNA"/>
</dbReference>
<protein>
    <recommendedName>
        <fullName evidence="9">Apolipoprotein N-acyltransferase</fullName>
        <shortName evidence="9">ALP N-acyltransferase</shortName>
        <ecNumber evidence="9">2.3.1.269</ecNumber>
    </recommendedName>
</protein>
<dbReference type="PANTHER" id="PTHR38686:SF1">
    <property type="entry name" value="APOLIPOPROTEIN N-ACYLTRANSFERASE"/>
    <property type="match status" value="1"/>
</dbReference>
<dbReference type="GO" id="GO:0016410">
    <property type="term" value="F:N-acyltransferase activity"/>
    <property type="evidence" value="ECO:0007669"/>
    <property type="project" value="UniProtKB-UniRule"/>
</dbReference>
<keyword evidence="8 9" id="KW-0012">Acyltransferase</keyword>
<dbReference type="RefSeq" id="WP_369058014.1">
    <property type="nucleotide sequence ID" value="NZ_CP158375.1"/>
</dbReference>
<dbReference type="SUPFAM" id="SSF56317">
    <property type="entry name" value="Carbon-nitrogen hydrolase"/>
    <property type="match status" value="1"/>
</dbReference>
<feature type="transmembrane region" description="Helical" evidence="9">
    <location>
        <begin position="41"/>
        <end position="57"/>
    </location>
</feature>
<evidence type="ECO:0000256" key="6">
    <source>
        <dbReference type="ARBA" id="ARBA00022989"/>
    </source>
</evidence>
<sequence length="535" mass="57365">MIRRVQAKVAPRVRQAWRAPWLAASLSLGAGLAAALAHPPFGIIPGLLGYAVLLRNIDGADQSAPLSSAFFRGWLAGLAYFGLSIWWVAEAFLVNPAQAWMAPFAPTLLAAGLGLFWGLAALVYRRFAPAGARRVLVFAGVFGAVEWVRGHILTGFPWNLPGQSWEAGSYPSQAAALFGPYGLTWVTLAVAASFAVAFEGRRGRIATAAGLTALAALYGWGGWRVQHAAPTAPHAPMVRIVQADVRQAVKYDAGAFADIVDRHIRLTRQPAARRPDVIVWPEGAIPDAADSYLAHGTWTREAIQEALKPGQNLILGAYRIDGPVDKPIYYNSLITLRRTTGLEVTGIYDKHRLTPFGEYLPLESWAERVGLKQMVQVGDGFTPGPTPRPLEPVGLFRIQPLICYESLFPGFTQAGDDATRPRAIVNISNDAWFGVTSGPLQHLNLASYRAIETGTPMIRATPTGVSAMIDAYGRIVPGARLDLGQSGVVDAALPALAPKTVYGRVGDGTFAAMLLISLGAASRRKQASPLKSKVI</sequence>
<evidence type="ECO:0000256" key="2">
    <source>
        <dbReference type="ARBA" id="ARBA00010065"/>
    </source>
</evidence>
<reference evidence="11" key="1">
    <citation type="submission" date="2024-06" db="EMBL/GenBank/DDBJ databases">
        <title>Caulobacter inopinatus, sp. nov.</title>
        <authorList>
            <person name="Donachie S.P."/>
        </authorList>
    </citation>
    <scope>NUCLEOTIDE SEQUENCE</scope>
    <source>
        <strain evidence="11">73W</strain>
    </source>
</reference>
<keyword evidence="4 9" id="KW-0808">Transferase</keyword>
<dbReference type="EC" id="2.3.1.269" evidence="9"/>
<feature type="transmembrane region" description="Helical" evidence="9">
    <location>
        <begin position="205"/>
        <end position="223"/>
    </location>
</feature>
<dbReference type="AlphaFoldDB" id="A0AB39KMW7"/>
<keyword evidence="6 9" id="KW-1133">Transmembrane helix</keyword>
<evidence type="ECO:0000256" key="8">
    <source>
        <dbReference type="ARBA" id="ARBA00023315"/>
    </source>
</evidence>
<dbReference type="PANTHER" id="PTHR38686">
    <property type="entry name" value="APOLIPOPROTEIN N-ACYLTRANSFERASE"/>
    <property type="match status" value="1"/>
</dbReference>
<comment type="pathway">
    <text evidence="9">Protein modification; lipoprotein biosynthesis (N-acyl transfer).</text>
</comment>
<organism evidence="11">
    <name type="scientific">Caulobacter sp. 73W</name>
    <dbReference type="NCBI Taxonomy" id="3161137"/>
    <lineage>
        <taxon>Bacteria</taxon>
        <taxon>Pseudomonadati</taxon>
        <taxon>Pseudomonadota</taxon>
        <taxon>Alphaproteobacteria</taxon>
        <taxon>Caulobacterales</taxon>
        <taxon>Caulobacteraceae</taxon>
        <taxon>Caulobacter</taxon>
    </lineage>
</organism>
<comment type="similarity">
    <text evidence="2 9">Belongs to the CN hydrolase family. Apolipoprotein N-acyltransferase subfamily.</text>
</comment>
<dbReference type="Gene3D" id="3.60.110.10">
    <property type="entry name" value="Carbon-nitrogen hydrolase"/>
    <property type="match status" value="1"/>
</dbReference>
<dbReference type="GO" id="GO:0042158">
    <property type="term" value="P:lipoprotein biosynthetic process"/>
    <property type="evidence" value="ECO:0007669"/>
    <property type="project" value="UniProtKB-UniRule"/>
</dbReference>
<keyword evidence="3 9" id="KW-1003">Cell membrane</keyword>
<dbReference type="InterPro" id="IPR004563">
    <property type="entry name" value="Apolipo_AcylTrfase"/>
</dbReference>
<dbReference type="Pfam" id="PF20154">
    <property type="entry name" value="LNT_N"/>
    <property type="match status" value="1"/>
</dbReference>
<evidence type="ECO:0000256" key="3">
    <source>
        <dbReference type="ARBA" id="ARBA00022475"/>
    </source>
</evidence>
<dbReference type="PROSITE" id="PS50263">
    <property type="entry name" value="CN_HYDROLASE"/>
    <property type="match status" value="1"/>
</dbReference>
<name>A0AB39KMW7_9CAUL</name>
<evidence type="ECO:0000256" key="9">
    <source>
        <dbReference type="HAMAP-Rule" id="MF_01148"/>
    </source>
</evidence>
<dbReference type="GO" id="GO:0005886">
    <property type="term" value="C:plasma membrane"/>
    <property type="evidence" value="ECO:0007669"/>
    <property type="project" value="UniProtKB-SubCell"/>
</dbReference>
<feature type="transmembrane region" description="Helical" evidence="9">
    <location>
        <begin position="101"/>
        <end position="123"/>
    </location>
</feature>
<gene>
    <name evidence="9 11" type="primary">lnt</name>
    <name evidence="11" type="ORF">ABOZ73_09990</name>
</gene>
<feature type="transmembrane region" description="Helical" evidence="9">
    <location>
        <begin position="69"/>
        <end position="89"/>
    </location>
</feature>
<evidence type="ECO:0000256" key="4">
    <source>
        <dbReference type="ARBA" id="ARBA00022679"/>
    </source>
</evidence>
<comment type="catalytic activity">
    <reaction evidence="9">
        <text>N-terminal S-1,2-diacyl-sn-glyceryl-L-cysteinyl-[lipoprotein] + a glycerophospholipid = N-acyl-S-1,2-diacyl-sn-glyceryl-L-cysteinyl-[lipoprotein] + a 2-acyl-sn-glycero-3-phospholipid + H(+)</text>
        <dbReference type="Rhea" id="RHEA:48228"/>
        <dbReference type="Rhea" id="RHEA-COMP:14681"/>
        <dbReference type="Rhea" id="RHEA-COMP:14684"/>
        <dbReference type="ChEBI" id="CHEBI:15378"/>
        <dbReference type="ChEBI" id="CHEBI:136912"/>
        <dbReference type="ChEBI" id="CHEBI:140656"/>
        <dbReference type="ChEBI" id="CHEBI:140657"/>
        <dbReference type="ChEBI" id="CHEBI:140660"/>
        <dbReference type="EC" id="2.3.1.269"/>
    </reaction>
</comment>
<evidence type="ECO:0000256" key="7">
    <source>
        <dbReference type="ARBA" id="ARBA00023136"/>
    </source>
</evidence>
<evidence type="ECO:0000256" key="1">
    <source>
        <dbReference type="ARBA" id="ARBA00004651"/>
    </source>
</evidence>
<feature type="transmembrane region" description="Helical" evidence="9">
    <location>
        <begin position="16"/>
        <end position="35"/>
    </location>
</feature>
<keyword evidence="7 9" id="KW-0472">Membrane</keyword>
<dbReference type="InterPro" id="IPR003010">
    <property type="entry name" value="C-N_Hydrolase"/>
</dbReference>
<accession>A0AB39KMW7</accession>
<dbReference type="InterPro" id="IPR036526">
    <property type="entry name" value="C-N_Hydrolase_sf"/>
</dbReference>
<dbReference type="Pfam" id="PF00795">
    <property type="entry name" value="CN_hydrolase"/>
    <property type="match status" value="1"/>
</dbReference>
<evidence type="ECO:0000313" key="11">
    <source>
        <dbReference type="EMBL" id="XDO95161.1"/>
    </source>
</evidence>
<dbReference type="CDD" id="cd07571">
    <property type="entry name" value="ALP_N-acyl_transferase"/>
    <property type="match status" value="1"/>
</dbReference>
<feature type="transmembrane region" description="Helical" evidence="9">
    <location>
        <begin position="178"/>
        <end position="198"/>
    </location>
</feature>
<feature type="domain" description="CN hydrolase" evidence="10">
    <location>
        <begin position="241"/>
        <end position="495"/>
    </location>
</feature>
<dbReference type="NCBIfam" id="TIGR00546">
    <property type="entry name" value="lnt"/>
    <property type="match status" value="1"/>
</dbReference>
<dbReference type="HAMAP" id="MF_01148">
    <property type="entry name" value="Lnt"/>
    <property type="match status" value="1"/>
</dbReference>
<evidence type="ECO:0000256" key="5">
    <source>
        <dbReference type="ARBA" id="ARBA00022692"/>
    </source>
</evidence>
<keyword evidence="5 9" id="KW-0812">Transmembrane</keyword>